<evidence type="ECO:0000259" key="4">
    <source>
        <dbReference type="Pfam" id="PF01103"/>
    </source>
</evidence>
<dbReference type="InterPro" id="IPR000184">
    <property type="entry name" value="Bac_surfAg_D15"/>
</dbReference>
<dbReference type="PROSITE" id="PS51257">
    <property type="entry name" value="PROKAR_LIPOPROTEIN"/>
    <property type="match status" value="1"/>
</dbReference>
<dbReference type="Pfam" id="PF01103">
    <property type="entry name" value="Omp85"/>
    <property type="match status" value="1"/>
</dbReference>
<protein>
    <submittedName>
        <fullName evidence="5">BamA/TamA family outer membrane protein</fullName>
    </submittedName>
</protein>
<organism evidence="5 6">
    <name type="scientific">Candidatus Amulumruptor caecigallinarius</name>
    <dbReference type="NCBI Taxonomy" id="2109911"/>
    <lineage>
        <taxon>Bacteria</taxon>
        <taxon>Pseudomonadati</taxon>
        <taxon>Bacteroidota</taxon>
        <taxon>Bacteroidia</taxon>
        <taxon>Bacteroidales</taxon>
        <taxon>Muribaculaceae</taxon>
        <taxon>Candidatus Amulumruptor</taxon>
    </lineage>
</organism>
<keyword evidence="3" id="KW-0732">Signal</keyword>
<dbReference type="Gene3D" id="2.40.160.50">
    <property type="entry name" value="membrane protein fhac: a member of the omp85/tpsb transporter family"/>
    <property type="match status" value="1"/>
</dbReference>
<dbReference type="AlphaFoldDB" id="A0A921E7R5"/>
<gene>
    <name evidence="5" type="ORF">K8V47_03220</name>
</gene>
<feature type="chain" id="PRO_5037232024" evidence="3">
    <location>
        <begin position="27"/>
        <end position="403"/>
    </location>
</feature>
<dbReference type="EMBL" id="DYXT01000020">
    <property type="protein sequence ID" value="HJE38760.1"/>
    <property type="molecule type" value="Genomic_DNA"/>
</dbReference>
<comment type="caution">
    <text evidence="5">The sequence shown here is derived from an EMBL/GenBank/DDBJ whole genome shotgun (WGS) entry which is preliminary data.</text>
</comment>
<reference evidence="5" key="2">
    <citation type="submission" date="2021-09" db="EMBL/GenBank/DDBJ databases">
        <authorList>
            <person name="Gilroy R."/>
        </authorList>
    </citation>
    <scope>NUCLEOTIDE SEQUENCE</scope>
    <source>
        <strain evidence="5">4100</strain>
    </source>
</reference>
<dbReference type="GO" id="GO:0019867">
    <property type="term" value="C:outer membrane"/>
    <property type="evidence" value="ECO:0007669"/>
    <property type="project" value="InterPro"/>
</dbReference>
<keyword evidence="2" id="KW-0472">Membrane</keyword>
<evidence type="ECO:0000313" key="5">
    <source>
        <dbReference type="EMBL" id="HJE38760.1"/>
    </source>
</evidence>
<evidence type="ECO:0000256" key="2">
    <source>
        <dbReference type="ARBA" id="ARBA00023136"/>
    </source>
</evidence>
<proteinExistence type="predicted"/>
<accession>A0A921E7R5</accession>
<evidence type="ECO:0000256" key="1">
    <source>
        <dbReference type="ARBA" id="ARBA00004370"/>
    </source>
</evidence>
<feature type="signal peptide" evidence="3">
    <location>
        <begin position="1"/>
        <end position="26"/>
    </location>
</feature>
<name>A0A921E7R5_9BACT</name>
<comment type="subcellular location">
    <subcellularLocation>
        <location evidence="1">Membrane</location>
    </subcellularLocation>
</comment>
<reference evidence="5" key="1">
    <citation type="journal article" date="2021" name="PeerJ">
        <title>Extensive microbial diversity within the chicken gut microbiome revealed by metagenomics and culture.</title>
        <authorList>
            <person name="Gilroy R."/>
            <person name="Ravi A."/>
            <person name="Getino M."/>
            <person name="Pursley I."/>
            <person name="Horton D.L."/>
            <person name="Alikhan N.F."/>
            <person name="Baker D."/>
            <person name="Gharbi K."/>
            <person name="Hall N."/>
            <person name="Watson M."/>
            <person name="Adriaenssens E.M."/>
            <person name="Foster-Nyarko E."/>
            <person name="Jarju S."/>
            <person name="Secka A."/>
            <person name="Antonio M."/>
            <person name="Oren A."/>
            <person name="Chaudhuri R.R."/>
            <person name="La Ragione R."/>
            <person name="Hildebrand F."/>
            <person name="Pallen M.J."/>
        </authorList>
    </citation>
    <scope>NUCLEOTIDE SEQUENCE</scope>
    <source>
        <strain evidence="5">4100</strain>
    </source>
</reference>
<feature type="domain" description="Bacterial surface antigen (D15)" evidence="4">
    <location>
        <begin position="160"/>
        <end position="325"/>
    </location>
</feature>
<evidence type="ECO:0000313" key="6">
    <source>
        <dbReference type="Proteomes" id="UP000711407"/>
    </source>
</evidence>
<sequence length="403" mass="45011">MFQTIKAFWWRCTAATAMLAACLLCAAGQDSIPATPLPVDSIAAPADSLPAKKNIIERIKAYFDDSNKPKKDPKAFDIGVIGGPFYSNEVKLALGVVATGSYSLGEPDSLIPRSFVAIKGKISTSGFVEAGLEGTNIFPRDRFRINYLLDYYYCPTDYWGIGYDRAVNDDFKSKYNEIYFSTRIDGLMRIGRHIFVGPGLLFSRVKATNITDSAVWATQPQRVTSFGVGVSGMFDTRDNLTAPTRGVTVEFEQLFYPRFMGNTSHSFSVTALTARAYQRVWRGGILAERIHGRFSYGNVPWNMLSTFGGSNNLRGYYEGQYRDKCEMDLTVELRQHVWRRNSLVVWGGVGYIAPNLGGFRLSQTLPNVGVGYRWEFKKNSNVRIDIGFGKHCNGFVFGINEAF</sequence>
<evidence type="ECO:0000256" key="3">
    <source>
        <dbReference type="SAM" id="SignalP"/>
    </source>
</evidence>
<dbReference type="Proteomes" id="UP000711407">
    <property type="component" value="Unassembled WGS sequence"/>
</dbReference>